<dbReference type="PANTHER" id="PTHR48099">
    <property type="entry name" value="C-1-TETRAHYDROFOLATE SYNTHASE, CYTOPLASMIC-RELATED"/>
    <property type="match status" value="1"/>
</dbReference>
<name>A0A0E3LQA3_METBA</name>
<evidence type="ECO:0000256" key="5">
    <source>
        <dbReference type="ARBA" id="ARBA00022755"/>
    </source>
</evidence>
<accession>A0A0E3LQA3</accession>
<dbReference type="NCBIfam" id="NF010773">
    <property type="entry name" value="PRK14176.1"/>
    <property type="match status" value="1"/>
</dbReference>
<protein>
    <recommendedName>
        <fullName evidence="12">Bifunctional protein FolD</fullName>
    </recommendedName>
    <domain>
        <recommendedName>
            <fullName evidence="12">Methylenetetrahydrofolate dehydrogenase</fullName>
            <ecNumber evidence="12">1.5.1.5</ecNumber>
        </recommendedName>
    </domain>
    <domain>
        <recommendedName>
            <fullName evidence="12">Methenyltetrahydrofolate cyclohydrolase</fullName>
            <ecNumber evidence="12">3.5.4.9</ecNumber>
        </recommendedName>
    </domain>
</protein>
<feature type="binding site" evidence="12">
    <location>
        <position position="237"/>
    </location>
    <ligand>
        <name>NADP(+)</name>
        <dbReference type="ChEBI" id="CHEBI:58349"/>
    </ligand>
</feature>
<dbReference type="InterPro" id="IPR046346">
    <property type="entry name" value="Aminoacid_DH-like_N_sf"/>
</dbReference>
<comment type="caution">
    <text evidence="12">Lacks conserved residue(s) required for the propagation of feature annotation.</text>
</comment>
<evidence type="ECO:0000256" key="10">
    <source>
        <dbReference type="ARBA" id="ARBA00023167"/>
    </source>
</evidence>
<proteinExistence type="inferred from homology"/>
<dbReference type="HAMAP" id="MF_01576">
    <property type="entry name" value="THF_DHG_CYH"/>
    <property type="match status" value="1"/>
</dbReference>
<dbReference type="InterPro" id="IPR020867">
    <property type="entry name" value="THF_DH/CycHdrlase_CS"/>
</dbReference>
<keyword evidence="11 12" id="KW-0511">Multifunctional enzyme</keyword>
<dbReference type="GO" id="GO:0004477">
    <property type="term" value="F:methenyltetrahydrofolate cyclohydrolase activity"/>
    <property type="evidence" value="ECO:0007669"/>
    <property type="project" value="UniProtKB-UniRule"/>
</dbReference>
<dbReference type="CDD" id="cd01080">
    <property type="entry name" value="NAD_bind_m-THF_DH_Cyclohyd"/>
    <property type="match status" value="1"/>
</dbReference>
<dbReference type="Gene3D" id="3.40.50.10860">
    <property type="entry name" value="Leucine Dehydrogenase, chain A, domain 1"/>
    <property type="match status" value="1"/>
</dbReference>
<comment type="catalytic activity">
    <reaction evidence="12">
        <text>(6R)-5,10-methenyltetrahydrofolate + H2O = (6R)-10-formyltetrahydrofolate + H(+)</text>
        <dbReference type="Rhea" id="RHEA:23700"/>
        <dbReference type="ChEBI" id="CHEBI:15377"/>
        <dbReference type="ChEBI" id="CHEBI:15378"/>
        <dbReference type="ChEBI" id="CHEBI:57455"/>
        <dbReference type="ChEBI" id="CHEBI:195366"/>
        <dbReference type="EC" id="3.5.4.9"/>
    </reaction>
</comment>
<comment type="subunit">
    <text evidence="2 12">Homodimer.</text>
</comment>
<dbReference type="AlphaFoldDB" id="A0A0E3LQA3"/>
<feature type="domain" description="Tetrahydrofolate dehydrogenase/cyclohydrolase NAD(P)-binding" evidence="14">
    <location>
        <begin position="145"/>
        <end position="286"/>
    </location>
</feature>
<dbReference type="GeneID" id="24844225"/>
<evidence type="ECO:0000313" key="16">
    <source>
        <dbReference type="Proteomes" id="UP000033079"/>
    </source>
</evidence>
<keyword evidence="4 12" id="KW-0028">Amino-acid biosynthesis</keyword>
<dbReference type="GO" id="GO:0009086">
    <property type="term" value="P:methionine biosynthetic process"/>
    <property type="evidence" value="ECO:0007669"/>
    <property type="project" value="UniProtKB-KW"/>
</dbReference>
<evidence type="ECO:0000259" key="13">
    <source>
        <dbReference type="Pfam" id="PF00763"/>
    </source>
</evidence>
<dbReference type="PANTHER" id="PTHR48099:SF5">
    <property type="entry name" value="C-1-TETRAHYDROFOLATE SYNTHASE, CYTOPLASMIC"/>
    <property type="match status" value="1"/>
</dbReference>
<dbReference type="GO" id="GO:0000105">
    <property type="term" value="P:L-histidine biosynthetic process"/>
    <property type="evidence" value="ECO:0007669"/>
    <property type="project" value="UniProtKB-KW"/>
</dbReference>
<evidence type="ECO:0000256" key="7">
    <source>
        <dbReference type="ARBA" id="ARBA00022857"/>
    </source>
</evidence>
<dbReference type="InterPro" id="IPR020630">
    <property type="entry name" value="THF_DH/CycHdrlase_cat_dom"/>
</dbReference>
<dbReference type="SUPFAM" id="SSF51735">
    <property type="entry name" value="NAD(P)-binding Rossmann-fold domains"/>
    <property type="match status" value="1"/>
</dbReference>
<keyword evidence="10 12" id="KW-0486">Methionine biosynthesis</keyword>
<evidence type="ECO:0000256" key="1">
    <source>
        <dbReference type="ARBA" id="ARBA00004777"/>
    </source>
</evidence>
<dbReference type="Gene3D" id="3.40.50.720">
    <property type="entry name" value="NAD(P)-binding Rossmann-like Domain"/>
    <property type="match status" value="1"/>
</dbReference>
<dbReference type="GO" id="GO:0006164">
    <property type="term" value="P:purine nucleotide biosynthetic process"/>
    <property type="evidence" value="ECO:0007669"/>
    <property type="project" value="UniProtKB-KW"/>
</dbReference>
<evidence type="ECO:0000256" key="4">
    <source>
        <dbReference type="ARBA" id="ARBA00022605"/>
    </source>
</evidence>
<keyword evidence="7 12" id="KW-0521">NADP</keyword>
<comment type="similarity">
    <text evidence="12">Belongs to the tetrahydrofolate dehydrogenase/cyclohydrolase family.</text>
</comment>
<evidence type="ECO:0000256" key="2">
    <source>
        <dbReference type="ARBA" id="ARBA00011738"/>
    </source>
</evidence>
<evidence type="ECO:0000256" key="11">
    <source>
        <dbReference type="ARBA" id="ARBA00023268"/>
    </source>
</evidence>
<comment type="pathway">
    <text evidence="1 12">One-carbon metabolism; tetrahydrofolate interconversion.</text>
</comment>
<dbReference type="FunFam" id="3.40.50.720:FF:000094">
    <property type="entry name" value="Bifunctional protein FolD"/>
    <property type="match status" value="1"/>
</dbReference>
<evidence type="ECO:0000256" key="12">
    <source>
        <dbReference type="HAMAP-Rule" id="MF_01576"/>
    </source>
</evidence>
<dbReference type="KEGG" id="mbar:MSBR2_1405"/>
<feature type="domain" description="Tetrahydrofolate dehydrogenase/cyclohydrolase catalytic" evidence="13">
    <location>
        <begin position="11"/>
        <end position="126"/>
    </location>
</feature>
<evidence type="ECO:0000313" key="15">
    <source>
        <dbReference type="EMBL" id="AKB57921.1"/>
    </source>
</evidence>
<evidence type="ECO:0000256" key="9">
    <source>
        <dbReference type="ARBA" id="ARBA00023102"/>
    </source>
</evidence>
<dbReference type="GO" id="GO:0005829">
    <property type="term" value="C:cytosol"/>
    <property type="evidence" value="ECO:0007669"/>
    <property type="project" value="TreeGrafter"/>
</dbReference>
<evidence type="ECO:0000256" key="8">
    <source>
        <dbReference type="ARBA" id="ARBA00023002"/>
    </source>
</evidence>
<dbReference type="InterPro" id="IPR000672">
    <property type="entry name" value="THF_DH/CycHdrlase"/>
</dbReference>
<dbReference type="PRINTS" id="PR00085">
    <property type="entry name" value="THFDHDRGNASE"/>
</dbReference>
<dbReference type="FunFam" id="3.40.50.10860:FF:000005">
    <property type="entry name" value="C-1-tetrahydrofolate synthase, cytoplasmic, putative"/>
    <property type="match status" value="1"/>
</dbReference>
<organism evidence="15 16">
    <name type="scientific">Methanosarcina barkeri 227</name>
    <dbReference type="NCBI Taxonomy" id="1434106"/>
    <lineage>
        <taxon>Archaea</taxon>
        <taxon>Methanobacteriati</taxon>
        <taxon>Methanobacteriota</taxon>
        <taxon>Stenosarchaea group</taxon>
        <taxon>Methanomicrobia</taxon>
        <taxon>Methanosarcinales</taxon>
        <taxon>Methanosarcinaceae</taxon>
        <taxon>Methanosarcina</taxon>
    </lineage>
</organism>
<dbReference type="GO" id="GO:0004488">
    <property type="term" value="F:methylenetetrahydrofolate dehydrogenase (NADP+) activity"/>
    <property type="evidence" value="ECO:0007669"/>
    <property type="project" value="UniProtKB-UniRule"/>
</dbReference>
<dbReference type="InterPro" id="IPR020631">
    <property type="entry name" value="THF_DH/CycHdrlase_NAD-bd_dom"/>
</dbReference>
<dbReference type="Pfam" id="PF02882">
    <property type="entry name" value="THF_DHG_CYH_C"/>
    <property type="match status" value="1"/>
</dbReference>
<dbReference type="HOGENOM" id="CLU_034045_2_1_2"/>
<reference evidence="15 16" key="1">
    <citation type="submission" date="2014-07" db="EMBL/GenBank/DDBJ databases">
        <title>Methanogenic archaea and the global carbon cycle.</title>
        <authorList>
            <person name="Henriksen J.R."/>
            <person name="Luke J."/>
            <person name="Reinhart S."/>
            <person name="Benedict M.N."/>
            <person name="Youngblut N.D."/>
            <person name="Metcalf M.E."/>
            <person name="Whitaker R.J."/>
            <person name="Metcalf W.W."/>
        </authorList>
    </citation>
    <scope>NUCLEOTIDE SEQUENCE [LARGE SCALE GENOMIC DNA]</scope>
    <source>
        <strain evidence="15 16">227</strain>
    </source>
</reference>
<evidence type="ECO:0000256" key="6">
    <source>
        <dbReference type="ARBA" id="ARBA00022801"/>
    </source>
</evidence>
<evidence type="ECO:0000259" key="14">
    <source>
        <dbReference type="Pfam" id="PF02882"/>
    </source>
</evidence>
<dbReference type="PATRIC" id="fig|1434106.5.peg.1804"/>
<dbReference type="UniPathway" id="UPA00193"/>
<dbReference type="Proteomes" id="UP000033079">
    <property type="component" value="Chromosome"/>
</dbReference>
<dbReference type="GO" id="GO:0035999">
    <property type="term" value="P:tetrahydrofolate interconversion"/>
    <property type="evidence" value="ECO:0007669"/>
    <property type="project" value="UniProtKB-UniRule"/>
</dbReference>
<gene>
    <name evidence="12" type="primary">folD</name>
    <name evidence="15" type="ORF">MSBR2_1405</name>
</gene>
<evidence type="ECO:0000256" key="3">
    <source>
        <dbReference type="ARBA" id="ARBA00022563"/>
    </source>
</evidence>
<feature type="binding site" evidence="12">
    <location>
        <begin position="171"/>
        <end position="173"/>
    </location>
    <ligand>
        <name>NADP(+)</name>
        <dbReference type="ChEBI" id="CHEBI:58349"/>
    </ligand>
</feature>
<dbReference type="SUPFAM" id="SSF53223">
    <property type="entry name" value="Aminoacid dehydrogenase-like, N-terminal domain"/>
    <property type="match status" value="1"/>
</dbReference>
<comment type="function">
    <text evidence="12">Catalyzes the oxidation of 5,10-methylenetetrahydrofolate to 5,10-methenyltetrahydrofolate and then the hydrolysis of 5,10-methenyltetrahydrofolate to 10-formyltetrahydrofolate.</text>
</comment>
<keyword evidence="9 12" id="KW-0368">Histidine biosynthesis</keyword>
<sequence length="287" mass="31006">MLDEGYESRIIDGKALAKKIEAEVKSGVEALVSGRGVTPGLATVLVGDDPASKMYVRLKHKACERVGIRAEDHFLPAEISQEELISLINTLNKDKNVHGILLQLPLPKHLFPQEAMEAIAPEKDADGFHPYNMGKLMIGDEGLVPCTPHGVIRALEEYNVPIKGKNVVIVGHSNVVGKPLAAMFLNRNATVSVCHVFTDDLKKHTLDADILVVATGVKHLIKADMVKEGVVIFDVGITKEKDGVYGDVDFENVIKKASLITPVPGGVGPLTIAMLMKHVLGCAEKNF</sequence>
<dbReference type="EC" id="1.5.1.5" evidence="12"/>
<dbReference type="EMBL" id="CP009530">
    <property type="protein sequence ID" value="AKB57921.1"/>
    <property type="molecule type" value="Genomic_DNA"/>
</dbReference>
<keyword evidence="6 12" id="KW-0378">Hydrolase</keyword>
<keyword evidence="5 12" id="KW-0658">Purine biosynthesis</keyword>
<dbReference type="InterPro" id="IPR036291">
    <property type="entry name" value="NAD(P)-bd_dom_sf"/>
</dbReference>
<dbReference type="EC" id="3.5.4.9" evidence="12"/>
<keyword evidence="3 12" id="KW-0554">One-carbon metabolism</keyword>
<dbReference type="Pfam" id="PF00763">
    <property type="entry name" value="THF_DHG_CYH"/>
    <property type="match status" value="1"/>
</dbReference>
<dbReference type="PROSITE" id="PS00766">
    <property type="entry name" value="THF_DHG_CYH_1"/>
    <property type="match status" value="1"/>
</dbReference>
<comment type="catalytic activity">
    <reaction evidence="12">
        <text>(6R)-5,10-methylene-5,6,7,8-tetrahydrofolate + NADP(+) = (6R)-5,10-methenyltetrahydrofolate + NADPH</text>
        <dbReference type="Rhea" id="RHEA:22812"/>
        <dbReference type="ChEBI" id="CHEBI:15636"/>
        <dbReference type="ChEBI" id="CHEBI:57455"/>
        <dbReference type="ChEBI" id="CHEBI:57783"/>
        <dbReference type="ChEBI" id="CHEBI:58349"/>
        <dbReference type="EC" id="1.5.1.5"/>
    </reaction>
</comment>
<dbReference type="RefSeq" id="WP_048119172.1">
    <property type="nucleotide sequence ID" value="NZ_CP009530.1"/>
</dbReference>
<keyword evidence="8 12" id="KW-0560">Oxidoreductase</keyword>